<reference evidence="1 2" key="1">
    <citation type="submission" date="2018-06" db="EMBL/GenBank/DDBJ databases">
        <authorList>
            <consortium name="Pathogen Informatics"/>
            <person name="Doyle S."/>
        </authorList>
    </citation>
    <scope>NUCLEOTIDE SEQUENCE [LARGE SCALE GENOMIC DNA]</scope>
    <source>
        <strain evidence="1 2">NCTC11088</strain>
    </source>
</reference>
<accession>A0A379DA21</accession>
<gene>
    <name evidence="1" type="ORF">NCTC11088_00152</name>
</gene>
<name>A0A379DA21_9FIRM</name>
<organism evidence="1 2">
    <name type="scientific">Peptoniphilus indolicus</name>
    <dbReference type="NCBI Taxonomy" id="33030"/>
    <lineage>
        <taxon>Bacteria</taxon>
        <taxon>Bacillati</taxon>
        <taxon>Bacillota</taxon>
        <taxon>Tissierellia</taxon>
        <taxon>Tissierellales</taxon>
        <taxon>Peptoniphilaceae</taxon>
        <taxon>Peptoniphilus</taxon>
    </lineage>
</organism>
<dbReference type="EMBL" id="UGTH01000001">
    <property type="protein sequence ID" value="SUB74421.1"/>
    <property type="molecule type" value="Genomic_DNA"/>
</dbReference>
<protein>
    <submittedName>
        <fullName evidence="1">Uncharacterized protein</fullName>
    </submittedName>
</protein>
<sequence length="50" mass="5910">MDKIEIHLNVSESQNKLDKQETIKEWIEFFTNIQQEHSLGNALIELNINI</sequence>
<dbReference type="AlphaFoldDB" id="A0A379DA21"/>
<dbReference type="RefSeq" id="WP_004822549.1">
    <property type="nucleotide sequence ID" value="NZ_UGTH01000001.1"/>
</dbReference>
<evidence type="ECO:0000313" key="2">
    <source>
        <dbReference type="Proteomes" id="UP000254777"/>
    </source>
</evidence>
<evidence type="ECO:0000313" key="1">
    <source>
        <dbReference type="EMBL" id="SUB74421.1"/>
    </source>
</evidence>
<proteinExistence type="predicted"/>
<dbReference type="Proteomes" id="UP000254777">
    <property type="component" value="Unassembled WGS sequence"/>
</dbReference>